<evidence type="ECO:0000313" key="3">
    <source>
        <dbReference type="EMBL" id="GAA4497877.1"/>
    </source>
</evidence>
<organism evidence="3 4">
    <name type="scientific">Pseudaeromonas paramecii</name>
    <dbReference type="NCBI Taxonomy" id="2138166"/>
    <lineage>
        <taxon>Bacteria</taxon>
        <taxon>Pseudomonadati</taxon>
        <taxon>Pseudomonadota</taxon>
        <taxon>Gammaproteobacteria</taxon>
        <taxon>Aeromonadales</taxon>
        <taxon>Aeromonadaceae</taxon>
        <taxon>Pseudaeromonas</taxon>
    </lineage>
</organism>
<dbReference type="RefSeq" id="WP_345011661.1">
    <property type="nucleotide sequence ID" value="NZ_BAABFC010000010.1"/>
</dbReference>
<evidence type="ECO:0008006" key="5">
    <source>
        <dbReference type="Google" id="ProtNLM"/>
    </source>
</evidence>
<reference evidence="4" key="1">
    <citation type="journal article" date="2019" name="Int. J. Syst. Evol. Microbiol.">
        <title>The Global Catalogue of Microorganisms (GCM) 10K type strain sequencing project: providing services to taxonomists for standard genome sequencing and annotation.</title>
        <authorList>
            <consortium name="The Broad Institute Genomics Platform"/>
            <consortium name="The Broad Institute Genome Sequencing Center for Infectious Disease"/>
            <person name="Wu L."/>
            <person name="Ma J."/>
        </authorList>
    </citation>
    <scope>NUCLEOTIDE SEQUENCE [LARGE SCALE GENOMIC DNA]</scope>
    <source>
        <strain evidence="4">JCM 32226</strain>
    </source>
</reference>
<dbReference type="Proteomes" id="UP001501321">
    <property type="component" value="Unassembled WGS sequence"/>
</dbReference>
<dbReference type="InterPro" id="IPR007415">
    <property type="entry name" value="Nitrogenase_MoFe_mat_NifZ"/>
</dbReference>
<proteinExistence type="inferred from homology"/>
<keyword evidence="2" id="KW-0535">Nitrogen fixation</keyword>
<name>A0ABP8Q4V3_9GAMM</name>
<gene>
    <name evidence="3" type="ORF">GCM10023095_15180</name>
</gene>
<comment type="caution">
    <text evidence="3">The sequence shown here is derived from an EMBL/GenBank/DDBJ whole genome shotgun (WGS) entry which is preliminary data.</text>
</comment>
<accession>A0ABP8Q4V3</accession>
<keyword evidence="4" id="KW-1185">Reference proteome</keyword>
<comment type="similarity">
    <text evidence="1">Belongs to the NifZ family.</text>
</comment>
<evidence type="ECO:0000256" key="1">
    <source>
        <dbReference type="ARBA" id="ARBA00008027"/>
    </source>
</evidence>
<protein>
    <recommendedName>
        <fullName evidence="5">Nitrogen fixation protein NifZ</fullName>
    </recommendedName>
</protein>
<evidence type="ECO:0000256" key="2">
    <source>
        <dbReference type="ARBA" id="ARBA00023231"/>
    </source>
</evidence>
<dbReference type="EMBL" id="BAABFC010000010">
    <property type="protein sequence ID" value="GAA4497877.1"/>
    <property type="molecule type" value="Genomic_DNA"/>
</dbReference>
<sequence length="148" mass="16499">MRPLYDYGDEVRVVRAVHDDGTFPGRSRGDLLIRRGSLGCVRDIGVMLQDQIIYQVFFVEAGITVGCREQELIGGEEPWVESRFEFGEPVLSGKTLMSNGKVLVASGSEGRVMAVRRELTPLSYEVLFHDRLLLVPESALLDPFEVVA</sequence>
<dbReference type="Pfam" id="PF04319">
    <property type="entry name" value="NifZ"/>
    <property type="match status" value="1"/>
</dbReference>
<evidence type="ECO:0000313" key="4">
    <source>
        <dbReference type="Proteomes" id="UP001501321"/>
    </source>
</evidence>